<dbReference type="PANTHER" id="PTHR43046">
    <property type="entry name" value="GDP-MANNOSE MANNOSYL HYDROLASE"/>
    <property type="match status" value="1"/>
</dbReference>
<comment type="caution">
    <text evidence="5">The sequence shown here is derived from an EMBL/GenBank/DDBJ whole genome shotgun (WGS) entry which is preliminary data.</text>
</comment>
<proteinExistence type="predicted"/>
<dbReference type="PANTHER" id="PTHR43046:SF12">
    <property type="entry name" value="GDP-MANNOSE MANNOSYL HYDROLASE"/>
    <property type="match status" value="1"/>
</dbReference>
<reference evidence="5 6" key="1">
    <citation type="submission" date="2017-12" db="EMBL/GenBank/DDBJ databases">
        <title>Taxonomic description and draft genome of Pradoshia cofamensis Gen. nov., sp. nov., a thermotolerant bacillale isolated from anterior gut of earthworm Eisenia fetida.</title>
        <authorList>
            <person name="Saha T."/>
            <person name="Chakraborty R."/>
        </authorList>
    </citation>
    <scope>NUCLEOTIDE SEQUENCE [LARGE SCALE GENOMIC DNA]</scope>
    <source>
        <strain evidence="5 6">EAG3</strain>
    </source>
</reference>
<dbReference type="Proteomes" id="UP000239663">
    <property type="component" value="Unassembled WGS sequence"/>
</dbReference>
<feature type="domain" description="Nudix hydrolase" evidence="4">
    <location>
        <begin position="21"/>
        <end position="152"/>
    </location>
</feature>
<evidence type="ECO:0000259" key="4">
    <source>
        <dbReference type="PROSITE" id="PS51462"/>
    </source>
</evidence>
<dbReference type="InterPro" id="IPR020084">
    <property type="entry name" value="NUDIX_hydrolase_CS"/>
</dbReference>
<dbReference type="OrthoDB" id="511483at2"/>
<evidence type="ECO:0000256" key="3">
    <source>
        <dbReference type="ARBA" id="ARBA00022842"/>
    </source>
</evidence>
<dbReference type="PROSITE" id="PS51462">
    <property type="entry name" value="NUDIX"/>
    <property type="match status" value="1"/>
</dbReference>
<dbReference type="Gene3D" id="3.90.79.10">
    <property type="entry name" value="Nucleoside Triphosphate Pyrophosphohydrolase"/>
    <property type="match status" value="1"/>
</dbReference>
<evidence type="ECO:0000256" key="1">
    <source>
        <dbReference type="ARBA" id="ARBA00001946"/>
    </source>
</evidence>
<dbReference type="AlphaFoldDB" id="A0A2S7MXJ0"/>
<evidence type="ECO:0000313" key="6">
    <source>
        <dbReference type="Proteomes" id="UP000239663"/>
    </source>
</evidence>
<dbReference type="GO" id="GO:0016787">
    <property type="term" value="F:hydrolase activity"/>
    <property type="evidence" value="ECO:0007669"/>
    <property type="project" value="UniProtKB-KW"/>
</dbReference>
<dbReference type="SUPFAM" id="SSF55811">
    <property type="entry name" value="Nudix"/>
    <property type="match status" value="1"/>
</dbReference>
<sequence>MELIKEIYDDGFEQNADQAYRVRKAARAVVINDRDEIALLFVTNGNYHKLPGGGIENNETIYDALKREVEEEVGTMIEDIEELGLTIEYRGEVAQLQISYGYKAKATGELKEPIYTEEEINDGFVLRWVPMHIAIEILKQDQPTNYIGKFIQNRDLELLMKADELFF</sequence>
<dbReference type="RefSeq" id="WP_104850111.1">
    <property type="nucleotide sequence ID" value="NZ_PKOZ01000009.1"/>
</dbReference>
<dbReference type="PROSITE" id="PS00893">
    <property type="entry name" value="NUDIX_BOX"/>
    <property type="match status" value="1"/>
</dbReference>
<evidence type="ECO:0000313" key="5">
    <source>
        <dbReference type="EMBL" id="PQD94473.1"/>
    </source>
</evidence>
<keyword evidence="3" id="KW-0460">Magnesium</keyword>
<dbReference type="InterPro" id="IPR015797">
    <property type="entry name" value="NUDIX_hydrolase-like_dom_sf"/>
</dbReference>
<name>A0A2S7MXJ0_9BACI</name>
<dbReference type="Pfam" id="PF00293">
    <property type="entry name" value="NUDIX"/>
    <property type="match status" value="1"/>
</dbReference>
<keyword evidence="6" id="KW-1185">Reference proteome</keyword>
<organism evidence="5 6">
    <name type="scientific">Pradoshia eiseniae</name>
    <dbReference type="NCBI Taxonomy" id="2064768"/>
    <lineage>
        <taxon>Bacteria</taxon>
        <taxon>Bacillati</taxon>
        <taxon>Bacillota</taxon>
        <taxon>Bacilli</taxon>
        <taxon>Bacillales</taxon>
        <taxon>Bacillaceae</taxon>
        <taxon>Pradoshia</taxon>
    </lineage>
</organism>
<dbReference type="EMBL" id="PKOZ01000009">
    <property type="protein sequence ID" value="PQD94473.1"/>
    <property type="molecule type" value="Genomic_DNA"/>
</dbReference>
<gene>
    <name evidence="5" type="ORF">CYL18_13770</name>
</gene>
<protein>
    <submittedName>
        <fullName evidence="5">ADP-ribose pyrophosphatase</fullName>
    </submittedName>
</protein>
<evidence type="ECO:0000256" key="2">
    <source>
        <dbReference type="ARBA" id="ARBA00022801"/>
    </source>
</evidence>
<keyword evidence="2" id="KW-0378">Hydrolase</keyword>
<accession>A0A2S7MXJ0</accession>
<comment type="cofactor">
    <cofactor evidence="1">
        <name>Mg(2+)</name>
        <dbReference type="ChEBI" id="CHEBI:18420"/>
    </cofactor>
</comment>
<dbReference type="InterPro" id="IPR000086">
    <property type="entry name" value="NUDIX_hydrolase_dom"/>
</dbReference>